<keyword evidence="6" id="KW-1185">Reference proteome</keyword>
<evidence type="ECO:0000256" key="3">
    <source>
        <dbReference type="SAM" id="SignalP"/>
    </source>
</evidence>
<dbReference type="InterPro" id="IPR003598">
    <property type="entry name" value="Ig_sub2"/>
</dbReference>
<reference evidence="5" key="3">
    <citation type="submission" date="2025-09" db="UniProtKB">
        <authorList>
            <consortium name="Ensembl"/>
        </authorList>
    </citation>
    <scope>IDENTIFICATION</scope>
</reference>
<evidence type="ECO:0000313" key="6">
    <source>
        <dbReference type="Proteomes" id="UP000694620"/>
    </source>
</evidence>
<dbReference type="SMART" id="SM00409">
    <property type="entry name" value="IG"/>
    <property type="match status" value="4"/>
</dbReference>
<feature type="domain" description="Ig-like" evidence="4">
    <location>
        <begin position="129"/>
        <end position="216"/>
    </location>
</feature>
<dbReference type="Proteomes" id="UP000694620">
    <property type="component" value="Chromosome 16"/>
</dbReference>
<feature type="domain" description="Ig-like" evidence="4">
    <location>
        <begin position="38"/>
        <end position="124"/>
    </location>
</feature>
<organism evidence="5 6">
    <name type="scientific">Erpetoichthys calabaricus</name>
    <name type="common">Rope fish</name>
    <name type="synonym">Calamoichthys calabaricus</name>
    <dbReference type="NCBI Taxonomy" id="27687"/>
    <lineage>
        <taxon>Eukaryota</taxon>
        <taxon>Metazoa</taxon>
        <taxon>Chordata</taxon>
        <taxon>Craniata</taxon>
        <taxon>Vertebrata</taxon>
        <taxon>Euteleostomi</taxon>
        <taxon>Actinopterygii</taxon>
        <taxon>Polypteriformes</taxon>
        <taxon>Polypteridae</taxon>
        <taxon>Erpetoichthys</taxon>
    </lineage>
</organism>
<dbReference type="InterPro" id="IPR003599">
    <property type="entry name" value="Ig_sub"/>
</dbReference>
<proteinExistence type="predicted"/>
<protein>
    <recommendedName>
        <fullName evidence="4">Ig-like domain-containing protein</fullName>
    </recommendedName>
</protein>
<reference evidence="5" key="1">
    <citation type="submission" date="2021-06" db="EMBL/GenBank/DDBJ databases">
        <authorList>
            <consortium name="Wellcome Sanger Institute Data Sharing"/>
        </authorList>
    </citation>
    <scope>NUCLEOTIDE SEQUENCE [LARGE SCALE GENOMIC DNA]</scope>
</reference>
<dbReference type="Ensembl" id="ENSECRT00000034407.1">
    <property type="protein sequence ID" value="ENSECRP00000033677.1"/>
    <property type="gene ID" value="ENSECRG00000022803.1"/>
</dbReference>
<dbReference type="PANTHER" id="PTHR11481">
    <property type="entry name" value="IMMUNOGLOBULIN FC RECEPTOR"/>
    <property type="match status" value="1"/>
</dbReference>
<feature type="domain" description="Ig-like" evidence="4">
    <location>
        <begin position="224"/>
        <end position="311"/>
    </location>
</feature>
<evidence type="ECO:0000259" key="4">
    <source>
        <dbReference type="PROSITE" id="PS50835"/>
    </source>
</evidence>
<accession>A0A8C4XI39</accession>
<dbReference type="Pfam" id="PF13895">
    <property type="entry name" value="Ig_2"/>
    <property type="match status" value="1"/>
</dbReference>
<dbReference type="InterPro" id="IPR013783">
    <property type="entry name" value="Ig-like_fold"/>
</dbReference>
<evidence type="ECO:0000256" key="1">
    <source>
        <dbReference type="ARBA" id="ARBA00022729"/>
    </source>
</evidence>
<feature type="chain" id="PRO_5034268733" description="Ig-like domain-containing protein" evidence="3">
    <location>
        <begin position="20"/>
        <end position="402"/>
    </location>
</feature>
<dbReference type="Pfam" id="PF13927">
    <property type="entry name" value="Ig_3"/>
    <property type="match status" value="3"/>
</dbReference>
<dbReference type="GO" id="GO:0006955">
    <property type="term" value="P:immune response"/>
    <property type="evidence" value="ECO:0007669"/>
    <property type="project" value="TreeGrafter"/>
</dbReference>
<dbReference type="InterPro" id="IPR050488">
    <property type="entry name" value="Ig_Fc_receptor"/>
</dbReference>
<dbReference type="GO" id="GO:0009897">
    <property type="term" value="C:external side of plasma membrane"/>
    <property type="evidence" value="ECO:0007669"/>
    <property type="project" value="TreeGrafter"/>
</dbReference>
<dbReference type="AlphaFoldDB" id="A0A8C4XI39"/>
<keyword evidence="1 3" id="KW-0732">Signal</keyword>
<evidence type="ECO:0000256" key="2">
    <source>
        <dbReference type="ARBA" id="ARBA00023157"/>
    </source>
</evidence>
<keyword evidence="2" id="KW-1015">Disulfide bond</keyword>
<dbReference type="GO" id="GO:0007166">
    <property type="term" value="P:cell surface receptor signaling pathway"/>
    <property type="evidence" value="ECO:0007669"/>
    <property type="project" value="TreeGrafter"/>
</dbReference>
<dbReference type="InterPro" id="IPR007110">
    <property type="entry name" value="Ig-like_dom"/>
</dbReference>
<dbReference type="GeneTree" id="ENSGT00940000162700"/>
<reference evidence="5" key="2">
    <citation type="submission" date="2025-08" db="UniProtKB">
        <authorList>
            <consortium name="Ensembl"/>
        </authorList>
    </citation>
    <scope>IDENTIFICATION</scope>
</reference>
<dbReference type="PROSITE" id="PS50835">
    <property type="entry name" value="IG_LIKE"/>
    <property type="match status" value="4"/>
</dbReference>
<sequence length="402" mass="45901">MQTSKLYLLLCLVAVMTSAQNERNTSNVSSKKTELTKPKLTVSPSETVWEGDDVTLSCKSESKQLEQTKLIYTFYREKEPRSQIILQENKILSIQQSHAGMYWCMVEAKERTAERKESDKVQVTVNESPMATLTPSNTYVYIGDRVKLDCKIDGSFTGWKYRWYKRDKKARDEHFEKFTENTYKFEAVTESDSGVYLCSAYKADSPHFSKNSSAVTVTVEGRTAKLEMKAERTDGKIFEGDQVSLQCQVIGNPVGWTYELYKTTDKNQYETKAESTFTISSASLSHRGEYWCKAVKGTLYFSSSPVPLQVSESPMATLTPSNPYVYIGDKVKLDCKIDGSFTGWKYRWYKRDKKARDEHFEKFTENTYKFEAVTRSDSGVYLCSAYKADSPHFSKNSSAVTV</sequence>
<dbReference type="SMART" id="SM00408">
    <property type="entry name" value="IGc2"/>
    <property type="match status" value="4"/>
</dbReference>
<dbReference type="Gene3D" id="2.60.40.10">
    <property type="entry name" value="Immunoglobulins"/>
    <property type="match status" value="4"/>
</dbReference>
<feature type="domain" description="Ig-like" evidence="4">
    <location>
        <begin position="314"/>
        <end position="401"/>
    </location>
</feature>
<dbReference type="GO" id="GO:0004888">
    <property type="term" value="F:transmembrane signaling receptor activity"/>
    <property type="evidence" value="ECO:0007669"/>
    <property type="project" value="TreeGrafter"/>
</dbReference>
<dbReference type="InterPro" id="IPR036179">
    <property type="entry name" value="Ig-like_dom_sf"/>
</dbReference>
<feature type="signal peptide" evidence="3">
    <location>
        <begin position="1"/>
        <end position="19"/>
    </location>
</feature>
<dbReference type="SUPFAM" id="SSF48726">
    <property type="entry name" value="Immunoglobulin"/>
    <property type="match status" value="4"/>
</dbReference>
<name>A0A8C4XI39_ERPCA</name>
<evidence type="ECO:0000313" key="5">
    <source>
        <dbReference type="Ensembl" id="ENSECRP00000033677.1"/>
    </source>
</evidence>
<dbReference type="PANTHER" id="PTHR11481:SF112">
    <property type="entry name" value="FC RECEPTOR-LIKE PROTEIN 4-RELATED"/>
    <property type="match status" value="1"/>
</dbReference>